<comment type="caution">
    <text evidence="2">The sequence shown here is derived from an EMBL/GenBank/DDBJ whole genome shotgun (WGS) entry which is preliminary data.</text>
</comment>
<organism evidence="2 3">
    <name type="scientific">Dreissena polymorpha</name>
    <name type="common">Zebra mussel</name>
    <name type="synonym">Mytilus polymorpha</name>
    <dbReference type="NCBI Taxonomy" id="45954"/>
    <lineage>
        <taxon>Eukaryota</taxon>
        <taxon>Metazoa</taxon>
        <taxon>Spiralia</taxon>
        <taxon>Lophotrochozoa</taxon>
        <taxon>Mollusca</taxon>
        <taxon>Bivalvia</taxon>
        <taxon>Autobranchia</taxon>
        <taxon>Heteroconchia</taxon>
        <taxon>Euheterodonta</taxon>
        <taxon>Imparidentia</taxon>
        <taxon>Neoheterodontei</taxon>
        <taxon>Myida</taxon>
        <taxon>Dreissenoidea</taxon>
        <taxon>Dreissenidae</taxon>
        <taxon>Dreissena</taxon>
    </lineage>
</organism>
<dbReference type="AlphaFoldDB" id="A0A9D4KRW0"/>
<feature type="compositionally biased region" description="Basic and acidic residues" evidence="1">
    <location>
        <begin position="27"/>
        <end position="48"/>
    </location>
</feature>
<dbReference type="Proteomes" id="UP000828390">
    <property type="component" value="Unassembled WGS sequence"/>
</dbReference>
<keyword evidence="3" id="KW-1185">Reference proteome</keyword>
<proteinExistence type="predicted"/>
<reference evidence="2" key="1">
    <citation type="journal article" date="2019" name="bioRxiv">
        <title>The Genome of the Zebra Mussel, Dreissena polymorpha: A Resource for Invasive Species Research.</title>
        <authorList>
            <person name="McCartney M.A."/>
            <person name="Auch B."/>
            <person name="Kono T."/>
            <person name="Mallez S."/>
            <person name="Zhang Y."/>
            <person name="Obille A."/>
            <person name="Becker A."/>
            <person name="Abrahante J.E."/>
            <person name="Garbe J."/>
            <person name="Badalamenti J.P."/>
            <person name="Herman A."/>
            <person name="Mangelson H."/>
            <person name="Liachko I."/>
            <person name="Sullivan S."/>
            <person name="Sone E.D."/>
            <person name="Koren S."/>
            <person name="Silverstein K.A.T."/>
            <person name="Beckman K.B."/>
            <person name="Gohl D.M."/>
        </authorList>
    </citation>
    <scope>NUCLEOTIDE SEQUENCE</scope>
    <source>
        <strain evidence="2">Duluth1</strain>
        <tissue evidence="2">Whole animal</tissue>
    </source>
</reference>
<accession>A0A9D4KRW0</accession>
<dbReference type="EMBL" id="JAIWYP010000003">
    <property type="protein sequence ID" value="KAH3844414.1"/>
    <property type="molecule type" value="Genomic_DNA"/>
</dbReference>
<name>A0A9D4KRW0_DREPO</name>
<feature type="region of interest" description="Disordered" evidence="1">
    <location>
        <begin position="1"/>
        <end position="55"/>
    </location>
</feature>
<evidence type="ECO:0000256" key="1">
    <source>
        <dbReference type="SAM" id="MobiDB-lite"/>
    </source>
</evidence>
<evidence type="ECO:0000313" key="3">
    <source>
        <dbReference type="Proteomes" id="UP000828390"/>
    </source>
</evidence>
<evidence type="ECO:0000313" key="2">
    <source>
        <dbReference type="EMBL" id="KAH3844414.1"/>
    </source>
</evidence>
<sequence length="64" mass="7150">MADYKVGDLSKLLSSSSAPPEPTADLFSKKQVEKLSKKDATQPKNQKEKTKKKLYGAELRLKKV</sequence>
<gene>
    <name evidence="2" type="ORF">DPMN_086672</name>
</gene>
<protein>
    <submittedName>
        <fullName evidence="2">Uncharacterized protein</fullName>
    </submittedName>
</protein>
<reference evidence="2" key="2">
    <citation type="submission" date="2020-11" db="EMBL/GenBank/DDBJ databases">
        <authorList>
            <person name="McCartney M.A."/>
            <person name="Auch B."/>
            <person name="Kono T."/>
            <person name="Mallez S."/>
            <person name="Becker A."/>
            <person name="Gohl D.M."/>
            <person name="Silverstein K.A.T."/>
            <person name="Koren S."/>
            <person name="Bechman K.B."/>
            <person name="Herman A."/>
            <person name="Abrahante J.E."/>
            <person name="Garbe J."/>
        </authorList>
    </citation>
    <scope>NUCLEOTIDE SEQUENCE</scope>
    <source>
        <strain evidence="2">Duluth1</strain>
        <tissue evidence="2">Whole animal</tissue>
    </source>
</reference>